<reference evidence="1" key="2">
    <citation type="journal article" date="2015" name="Data Brief">
        <title>Shoot transcriptome of the giant reed, Arundo donax.</title>
        <authorList>
            <person name="Barrero R.A."/>
            <person name="Guerrero F.D."/>
            <person name="Moolhuijzen P."/>
            <person name="Goolsby J.A."/>
            <person name="Tidwell J."/>
            <person name="Bellgard S.E."/>
            <person name="Bellgard M.I."/>
        </authorList>
    </citation>
    <scope>NUCLEOTIDE SEQUENCE</scope>
    <source>
        <tissue evidence="1">Shoot tissue taken approximately 20 cm above the soil surface</tissue>
    </source>
</reference>
<name>A0A0A9HVK0_ARUDO</name>
<accession>A0A0A9HVK0</accession>
<organism evidence="1">
    <name type="scientific">Arundo donax</name>
    <name type="common">Giant reed</name>
    <name type="synonym">Donax arundinaceus</name>
    <dbReference type="NCBI Taxonomy" id="35708"/>
    <lineage>
        <taxon>Eukaryota</taxon>
        <taxon>Viridiplantae</taxon>
        <taxon>Streptophyta</taxon>
        <taxon>Embryophyta</taxon>
        <taxon>Tracheophyta</taxon>
        <taxon>Spermatophyta</taxon>
        <taxon>Magnoliopsida</taxon>
        <taxon>Liliopsida</taxon>
        <taxon>Poales</taxon>
        <taxon>Poaceae</taxon>
        <taxon>PACMAD clade</taxon>
        <taxon>Arundinoideae</taxon>
        <taxon>Arundineae</taxon>
        <taxon>Arundo</taxon>
    </lineage>
</organism>
<sequence>MVGECLFTSILFDNTQRKVILLCLILVDRVQAIDTISQPVGLVRSYCTLVK</sequence>
<dbReference type="EMBL" id="GBRH01158995">
    <property type="protein sequence ID" value="JAE38901.1"/>
    <property type="molecule type" value="Transcribed_RNA"/>
</dbReference>
<proteinExistence type="predicted"/>
<protein>
    <submittedName>
        <fullName evidence="1">Uncharacterized protein</fullName>
    </submittedName>
</protein>
<reference evidence="1" key="1">
    <citation type="submission" date="2014-09" db="EMBL/GenBank/DDBJ databases">
        <authorList>
            <person name="Magalhaes I.L.F."/>
            <person name="Oliveira U."/>
            <person name="Santos F.R."/>
            <person name="Vidigal T.H.D.A."/>
            <person name="Brescovit A.D."/>
            <person name="Santos A.J."/>
        </authorList>
    </citation>
    <scope>NUCLEOTIDE SEQUENCE</scope>
    <source>
        <tissue evidence="1">Shoot tissue taken approximately 20 cm above the soil surface</tissue>
    </source>
</reference>
<evidence type="ECO:0000313" key="1">
    <source>
        <dbReference type="EMBL" id="JAE38901.1"/>
    </source>
</evidence>
<dbReference type="AlphaFoldDB" id="A0A0A9HVK0"/>